<dbReference type="Proteomes" id="UP001525021">
    <property type="component" value="Unassembled WGS sequence"/>
</dbReference>
<sequence>MNKKEQIEKLDIKRAEALLQNYRGEFMATMAYPWIASKVNLMNKLFTQFLKELAHYCEQI</sequence>
<evidence type="ECO:0000313" key="1">
    <source>
        <dbReference type="EMBL" id="MCS1394939.1"/>
    </source>
</evidence>
<organism evidence="1 2">
    <name type="scientific">Lysinibacillus pinottii</name>
    <dbReference type="NCBI Taxonomy" id="2973932"/>
    <lineage>
        <taxon>Bacteria</taxon>
        <taxon>Bacillati</taxon>
        <taxon>Bacillota</taxon>
        <taxon>Bacilli</taxon>
        <taxon>Bacillales</taxon>
        <taxon>Bacillaceae</taxon>
        <taxon>Lysinibacillus</taxon>
    </lineage>
</organism>
<dbReference type="EMBL" id="JANTOO010000004">
    <property type="protein sequence ID" value="MCS1394939.1"/>
    <property type="molecule type" value="Genomic_DNA"/>
</dbReference>
<comment type="caution">
    <text evidence="1">The sequence shown here is derived from an EMBL/GenBank/DDBJ whole genome shotgun (WGS) entry which is preliminary data.</text>
</comment>
<evidence type="ECO:0000313" key="2">
    <source>
        <dbReference type="Proteomes" id="UP001525021"/>
    </source>
</evidence>
<gene>
    <name evidence="1" type="ORF">NXZ79_02505</name>
</gene>
<accession>A0ABT2DJI3</accession>
<name>A0ABT2DJI3_9BACI</name>
<dbReference type="RefSeq" id="WP_012292581.1">
    <property type="nucleotide sequence ID" value="NZ_JANTOO010000004.1"/>
</dbReference>
<reference evidence="1 2" key="1">
    <citation type="submission" date="2022-08" db="EMBL/GenBank/DDBJ databases">
        <title>Lysinibacillus sequencing.</title>
        <authorList>
            <person name="Dunlap C."/>
        </authorList>
    </citation>
    <scope>NUCLEOTIDE SEQUENCE [LARGE SCALE GENOMIC DNA]</scope>
    <source>
        <strain evidence="1 2">PB211</strain>
    </source>
</reference>
<keyword evidence="2" id="KW-1185">Reference proteome</keyword>
<proteinExistence type="predicted"/>
<protein>
    <submittedName>
        <fullName evidence="1">Uncharacterized protein</fullName>
    </submittedName>
</protein>